<feature type="transmembrane region" description="Helical" evidence="8">
    <location>
        <begin position="340"/>
        <end position="358"/>
    </location>
</feature>
<evidence type="ECO:0000313" key="10">
    <source>
        <dbReference type="EMBL" id="NYI88743.1"/>
    </source>
</evidence>
<dbReference type="PRINTS" id="PR01036">
    <property type="entry name" value="TCRTETB"/>
</dbReference>
<feature type="domain" description="Major facilitator superfamily (MFS) profile" evidence="9">
    <location>
        <begin position="18"/>
        <end position="500"/>
    </location>
</feature>
<feature type="transmembrane region" description="Helical" evidence="8">
    <location>
        <begin position="475"/>
        <end position="496"/>
    </location>
</feature>
<feature type="transmembrane region" description="Helical" evidence="8">
    <location>
        <begin position="309"/>
        <end position="328"/>
    </location>
</feature>
<feature type="transmembrane region" description="Helical" evidence="8">
    <location>
        <begin position="142"/>
        <end position="161"/>
    </location>
</feature>
<dbReference type="NCBIfam" id="TIGR00711">
    <property type="entry name" value="efflux_EmrB"/>
    <property type="match status" value="1"/>
</dbReference>
<protein>
    <submittedName>
        <fullName evidence="10">EmrB/QacA subfamily drug resistance transporter</fullName>
    </submittedName>
</protein>
<comment type="similarity">
    <text evidence="2">Belongs to the major facilitator superfamily. TCR/Tet family.</text>
</comment>
<dbReference type="SUPFAM" id="SSF103473">
    <property type="entry name" value="MFS general substrate transporter"/>
    <property type="match status" value="1"/>
</dbReference>
<proteinExistence type="inferred from homology"/>
<evidence type="ECO:0000256" key="8">
    <source>
        <dbReference type="SAM" id="Phobius"/>
    </source>
</evidence>
<dbReference type="InterPro" id="IPR011701">
    <property type="entry name" value="MFS"/>
</dbReference>
<keyword evidence="11" id="KW-1185">Reference proteome</keyword>
<dbReference type="Proteomes" id="UP000549616">
    <property type="component" value="Unassembled WGS sequence"/>
</dbReference>
<dbReference type="CDD" id="cd17502">
    <property type="entry name" value="MFS_Azr1_MDR_like"/>
    <property type="match status" value="1"/>
</dbReference>
<dbReference type="Pfam" id="PF13620">
    <property type="entry name" value="CarboxypepD_reg"/>
    <property type="match status" value="3"/>
</dbReference>
<evidence type="ECO:0000256" key="3">
    <source>
        <dbReference type="ARBA" id="ARBA00022448"/>
    </source>
</evidence>
<evidence type="ECO:0000256" key="7">
    <source>
        <dbReference type="ARBA" id="ARBA00023136"/>
    </source>
</evidence>
<evidence type="ECO:0000256" key="4">
    <source>
        <dbReference type="ARBA" id="ARBA00022475"/>
    </source>
</evidence>
<dbReference type="Pfam" id="PF07690">
    <property type="entry name" value="MFS_1"/>
    <property type="match status" value="2"/>
</dbReference>
<dbReference type="InterPro" id="IPR020846">
    <property type="entry name" value="MFS_dom"/>
</dbReference>
<dbReference type="InterPro" id="IPR013783">
    <property type="entry name" value="Ig-like_fold"/>
</dbReference>
<keyword evidence="5 8" id="KW-0812">Transmembrane</keyword>
<feature type="transmembrane region" description="Helical" evidence="8">
    <location>
        <begin position="53"/>
        <end position="72"/>
    </location>
</feature>
<dbReference type="SUPFAM" id="SSF49478">
    <property type="entry name" value="Cna protein B-type domain"/>
    <property type="match status" value="1"/>
</dbReference>
<evidence type="ECO:0000256" key="1">
    <source>
        <dbReference type="ARBA" id="ARBA00004651"/>
    </source>
</evidence>
<evidence type="ECO:0000259" key="9">
    <source>
        <dbReference type="PROSITE" id="PS50850"/>
    </source>
</evidence>
<dbReference type="InterPro" id="IPR008969">
    <property type="entry name" value="CarboxyPept-like_regulatory"/>
</dbReference>
<dbReference type="GO" id="GO:0005886">
    <property type="term" value="C:plasma membrane"/>
    <property type="evidence" value="ECO:0007669"/>
    <property type="project" value="UniProtKB-SubCell"/>
</dbReference>
<feature type="transmembrane region" description="Helical" evidence="8">
    <location>
        <begin position="364"/>
        <end position="389"/>
    </location>
</feature>
<organism evidence="10 11">
    <name type="scientific">Amycolatopsis endophytica</name>
    <dbReference type="NCBI Taxonomy" id="860233"/>
    <lineage>
        <taxon>Bacteria</taxon>
        <taxon>Bacillati</taxon>
        <taxon>Actinomycetota</taxon>
        <taxon>Actinomycetes</taxon>
        <taxon>Pseudonocardiales</taxon>
        <taxon>Pseudonocardiaceae</taxon>
        <taxon>Amycolatopsis</taxon>
    </lineage>
</organism>
<feature type="transmembrane region" description="Helical" evidence="8">
    <location>
        <begin position="206"/>
        <end position="226"/>
    </location>
</feature>
<dbReference type="GO" id="GO:0005975">
    <property type="term" value="P:carbohydrate metabolic process"/>
    <property type="evidence" value="ECO:0007669"/>
    <property type="project" value="UniProtKB-ARBA"/>
</dbReference>
<keyword evidence="6 8" id="KW-1133">Transmembrane helix</keyword>
<dbReference type="FunFam" id="1.20.1720.10:FF:000004">
    <property type="entry name" value="EmrB/QacA family drug resistance transporter"/>
    <property type="match status" value="1"/>
</dbReference>
<dbReference type="PANTHER" id="PTHR23501">
    <property type="entry name" value="MAJOR FACILITATOR SUPERFAMILY"/>
    <property type="match status" value="1"/>
</dbReference>
<dbReference type="Gene3D" id="2.60.40.10">
    <property type="entry name" value="Immunoglobulins"/>
    <property type="match status" value="1"/>
</dbReference>
<sequence>MSTTANQEAMTPRQVGRAFIGLLLALLVAMLSSTIVSNALPTILADLDGSQSQYTWVVTATLLASTASTPIWGKLSDLFSKKMLYQLSIVIFTLGSVLGGISQSMPELIAFRAVQGLGLGGMQALVQVVIAAMISPRDRGRYTGYIGAVMALATVAGPLLGGVIVDSPLGWRWNFWVTVPIAVLAFIVLGKTLHLPVFKQKVKIDWLGATLLVGGVSLLLIWVSLAGGSFAWWSWSTLFYVAGGVIALALAVFVESKVADPVVPLRLFRNRTFTLSVVGTLAVGTAMFGGAVFLGQYYQLARGYSPTHAGLMTIPMMLGLFLSSTIAGQFISRTGKTKPWMVGGAVLLVASLFLLSTIDHQTNLVLMGVYLAMLGIGVGALMQNLVLVVQNTVAMKDMGSSSSVVTFFRTLGGSAGVSALGALLAAQVSSHVASSLSAMGIDPAAAGGASGGSLNLGALPEPFQSIVRAAYGDSIGAVFLAGGIIAVVTLIAVLFIKEVPLRRTLDLTDDEAPSVAAAEPVVTGSAIHGTVTGPSGRPLAGAALTLTDASGQQVSRVLTGADGGYQLTAPPNDSYVLITSAARFQPVATLVTVNGRPVRRDVEMAGNGGLSGVVRSSGGQPVGGATLVLTDDRGEVVASGVTGGDGWYHFDDVTGGVHTLTVTAPGHQPSATPLVTTEGEHSTHDVELGLTARLGGVVRAGRYDRPVAEAQVTLLDPAGEVVATTLTDEEGRYSFTDLPAGDYTIVTSGYAPVATPLEVTAGTPLSRDVELTHPAR</sequence>
<dbReference type="Gene3D" id="1.20.1250.20">
    <property type="entry name" value="MFS general substrate transporter like domains"/>
    <property type="match status" value="2"/>
</dbReference>
<reference evidence="10 11" key="1">
    <citation type="submission" date="2020-07" db="EMBL/GenBank/DDBJ databases">
        <title>Sequencing the genomes of 1000 actinobacteria strains.</title>
        <authorList>
            <person name="Klenk H.-P."/>
        </authorList>
    </citation>
    <scope>NUCLEOTIDE SEQUENCE [LARGE SCALE GENOMIC DNA]</scope>
    <source>
        <strain evidence="10 11">DSM 104006</strain>
    </source>
</reference>
<evidence type="ECO:0000256" key="5">
    <source>
        <dbReference type="ARBA" id="ARBA00022692"/>
    </source>
</evidence>
<dbReference type="EMBL" id="JACCFK010000001">
    <property type="protein sequence ID" value="NYI88743.1"/>
    <property type="molecule type" value="Genomic_DNA"/>
</dbReference>
<dbReference type="AlphaFoldDB" id="A0A853B0Y4"/>
<comment type="caution">
    <text evidence="10">The sequence shown here is derived from an EMBL/GenBank/DDBJ whole genome shotgun (WGS) entry which is preliminary data.</text>
</comment>
<feature type="transmembrane region" description="Helical" evidence="8">
    <location>
        <begin position="275"/>
        <end position="297"/>
    </location>
</feature>
<dbReference type="InterPro" id="IPR004638">
    <property type="entry name" value="EmrB-like"/>
</dbReference>
<keyword evidence="3" id="KW-0813">Transport</keyword>
<feature type="transmembrane region" description="Helical" evidence="8">
    <location>
        <begin position="109"/>
        <end position="130"/>
    </location>
</feature>
<dbReference type="SUPFAM" id="SSF49464">
    <property type="entry name" value="Carboxypeptidase regulatory domain-like"/>
    <property type="match status" value="2"/>
</dbReference>
<keyword evidence="7 8" id="KW-0472">Membrane</keyword>
<name>A0A853B0Y4_9PSEU</name>
<dbReference type="PROSITE" id="PS50850">
    <property type="entry name" value="MFS"/>
    <property type="match status" value="1"/>
</dbReference>
<dbReference type="Gene3D" id="2.60.40.1120">
    <property type="entry name" value="Carboxypeptidase-like, regulatory domain"/>
    <property type="match status" value="2"/>
</dbReference>
<feature type="transmembrane region" description="Helical" evidence="8">
    <location>
        <begin position="84"/>
        <end position="103"/>
    </location>
</feature>
<dbReference type="PANTHER" id="PTHR23501:SF197">
    <property type="entry name" value="COMD"/>
    <property type="match status" value="1"/>
</dbReference>
<gene>
    <name evidence="10" type="ORF">HNR02_002066</name>
</gene>
<dbReference type="InterPro" id="IPR036259">
    <property type="entry name" value="MFS_trans_sf"/>
</dbReference>
<keyword evidence="4" id="KW-1003">Cell membrane</keyword>
<evidence type="ECO:0000256" key="2">
    <source>
        <dbReference type="ARBA" id="ARBA00007520"/>
    </source>
</evidence>
<comment type="subcellular location">
    <subcellularLocation>
        <location evidence="1">Cell membrane</location>
        <topology evidence="1">Multi-pass membrane protein</topology>
    </subcellularLocation>
</comment>
<feature type="transmembrane region" description="Helical" evidence="8">
    <location>
        <begin position="232"/>
        <end position="254"/>
    </location>
</feature>
<dbReference type="GO" id="GO:0022857">
    <property type="term" value="F:transmembrane transporter activity"/>
    <property type="evidence" value="ECO:0007669"/>
    <property type="project" value="InterPro"/>
</dbReference>
<accession>A0A853B0Y4</accession>
<feature type="transmembrane region" description="Helical" evidence="8">
    <location>
        <begin position="173"/>
        <end position="194"/>
    </location>
</feature>
<evidence type="ECO:0000256" key="6">
    <source>
        <dbReference type="ARBA" id="ARBA00022989"/>
    </source>
</evidence>
<evidence type="ECO:0000313" key="11">
    <source>
        <dbReference type="Proteomes" id="UP000549616"/>
    </source>
</evidence>